<accession>A0AAU8DTZ6</accession>
<dbReference type="RefSeq" id="WP_353650815.1">
    <property type="nucleotide sequence ID" value="NZ_CP159218.1"/>
</dbReference>
<feature type="region of interest" description="Disordered" evidence="1">
    <location>
        <begin position="126"/>
        <end position="154"/>
    </location>
</feature>
<reference evidence="2" key="1">
    <citation type="submission" date="2024-05" db="EMBL/GenBank/DDBJ databases">
        <authorList>
            <person name="Cai S.Y."/>
            <person name="Jin L.M."/>
            <person name="Li H.R."/>
        </authorList>
    </citation>
    <scope>NUCLEOTIDE SEQUENCE</scope>
    <source>
        <strain evidence="2">A5-74</strain>
    </source>
</reference>
<evidence type="ECO:0000313" key="2">
    <source>
        <dbReference type="EMBL" id="XCG65205.1"/>
    </source>
</evidence>
<organism evidence="2">
    <name type="scientific">Nakamurella sp. A5-74</name>
    <dbReference type="NCBI Taxonomy" id="3158264"/>
    <lineage>
        <taxon>Bacteria</taxon>
        <taxon>Bacillati</taxon>
        <taxon>Actinomycetota</taxon>
        <taxon>Actinomycetes</taxon>
        <taxon>Nakamurellales</taxon>
        <taxon>Nakamurellaceae</taxon>
        <taxon>Nakamurella</taxon>
    </lineage>
</organism>
<proteinExistence type="predicted"/>
<sequence length="167" mass="17799">MLDPPTAVIYSEGEHGTPSDEFRALGLNVANALQKNELPAPSALQDPSSQQPNLMAGLMEIYGGKPVRVAEYMESSIREFPFAAVDYTVGCASGEDVRCSLRFNYVDGELVLFPLQQEDMSISASELTDGATPGSTVTAAPDIPSPAAAPSTEVAPPEMMRYPSCLR</sequence>
<protein>
    <submittedName>
        <fullName evidence="2">Uncharacterized protein</fullName>
    </submittedName>
</protein>
<dbReference type="EMBL" id="CP159218">
    <property type="protein sequence ID" value="XCG65205.1"/>
    <property type="molecule type" value="Genomic_DNA"/>
</dbReference>
<dbReference type="AlphaFoldDB" id="A0AAU8DTZ6"/>
<gene>
    <name evidence="2" type="ORF">ABLG96_07890</name>
</gene>
<feature type="compositionally biased region" description="Low complexity" evidence="1">
    <location>
        <begin position="139"/>
        <end position="151"/>
    </location>
</feature>
<name>A0AAU8DTZ6_9ACTN</name>
<evidence type="ECO:0000256" key="1">
    <source>
        <dbReference type="SAM" id="MobiDB-lite"/>
    </source>
</evidence>